<keyword evidence="13 14" id="KW-0472">Membrane</keyword>
<feature type="binding site" evidence="16">
    <location>
        <position position="81"/>
    </location>
    <ligand>
        <name>Zn(2+)</name>
        <dbReference type="ChEBI" id="CHEBI:29105"/>
        <note>catalytic</note>
    </ligand>
</feature>
<evidence type="ECO:0000256" key="6">
    <source>
        <dbReference type="ARBA" id="ARBA00022723"/>
    </source>
</evidence>
<protein>
    <recommendedName>
        <fullName evidence="14">Zinc metalloprotease</fullName>
    </recommendedName>
</protein>
<evidence type="ECO:0000313" key="18">
    <source>
        <dbReference type="EMBL" id="GAA5047249.1"/>
    </source>
</evidence>
<dbReference type="InterPro" id="IPR046342">
    <property type="entry name" value="CBS_dom_sf"/>
</dbReference>
<keyword evidence="9 14" id="KW-0862">Zinc</keyword>
<dbReference type="Pfam" id="PF02163">
    <property type="entry name" value="Peptidase_M50"/>
    <property type="match status" value="1"/>
</dbReference>
<proteinExistence type="inferred from homology"/>
<evidence type="ECO:0000256" key="1">
    <source>
        <dbReference type="ARBA" id="ARBA00004651"/>
    </source>
</evidence>
<comment type="subcellular location">
    <subcellularLocation>
        <location evidence="1 14">Cell membrane</location>
        <topology evidence="1 14">Multi-pass membrane protein</topology>
    </subcellularLocation>
</comment>
<keyword evidence="12" id="KW-0129">CBS domain</keyword>
<keyword evidence="7" id="KW-0677">Repeat</keyword>
<dbReference type="EMBL" id="BAABKX010000001">
    <property type="protein sequence ID" value="GAA5047249.1"/>
    <property type="molecule type" value="Genomic_DNA"/>
</dbReference>
<name>A0AAV3UG95_9EURY</name>
<feature type="transmembrane region" description="Helical" evidence="14">
    <location>
        <begin position="96"/>
        <end position="112"/>
    </location>
</feature>
<keyword evidence="10 14" id="KW-1133">Transmembrane helix</keyword>
<evidence type="ECO:0000256" key="2">
    <source>
        <dbReference type="ARBA" id="ARBA00007931"/>
    </source>
</evidence>
<feature type="transmembrane region" description="Helical" evidence="14">
    <location>
        <begin position="152"/>
        <end position="175"/>
    </location>
</feature>
<evidence type="ECO:0000256" key="14">
    <source>
        <dbReference type="PIRNR" id="PIRNR006404"/>
    </source>
</evidence>
<dbReference type="InterPro" id="IPR008915">
    <property type="entry name" value="Peptidase_M50"/>
</dbReference>
<evidence type="ECO:0000256" key="11">
    <source>
        <dbReference type="ARBA" id="ARBA00023049"/>
    </source>
</evidence>
<evidence type="ECO:0000256" key="10">
    <source>
        <dbReference type="ARBA" id="ARBA00022989"/>
    </source>
</evidence>
<keyword evidence="11 14" id="KW-0482">Metalloprotease</keyword>
<dbReference type="SUPFAM" id="SSF54631">
    <property type="entry name" value="CBS-domain pair"/>
    <property type="match status" value="1"/>
</dbReference>
<feature type="binding site" evidence="16">
    <location>
        <position position="178"/>
    </location>
    <ligand>
        <name>Zn(2+)</name>
        <dbReference type="ChEBI" id="CHEBI:29105"/>
        <note>catalytic</note>
    </ligand>
</feature>
<evidence type="ECO:0000256" key="7">
    <source>
        <dbReference type="ARBA" id="ARBA00022737"/>
    </source>
</evidence>
<feature type="transmembrane region" description="Helical" evidence="14">
    <location>
        <begin position="206"/>
        <end position="233"/>
    </location>
</feature>
<reference evidence="18 19" key="1">
    <citation type="journal article" date="2019" name="Int. J. Syst. Evol. Microbiol.">
        <title>The Global Catalogue of Microorganisms (GCM) 10K type strain sequencing project: providing services to taxonomists for standard genome sequencing and annotation.</title>
        <authorList>
            <consortium name="The Broad Institute Genomics Platform"/>
            <consortium name="The Broad Institute Genome Sequencing Center for Infectious Disease"/>
            <person name="Wu L."/>
            <person name="Ma J."/>
        </authorList>
    </citation>
    <scope>NUCLEOTIDE SEQUENCE [LARGE SCALE GENOMIC DNA]</scope>
    <source>
        <strain evidence="18 19">JCM 17504</strain>
    </source>
</reference>
<dbReference type="PANTHER" id="PTHR39188:SF3">
    <property type="entry name" value="STAGE IV SPORULATION PROTEIN FB"/>
    <property type="match status" value="1"/>
</dbReference>
<sequence length="386" mass="42730">MRGIRLGSVWGVPVRIDISLLLALPVLGWWIQRGVSVRVWIDVLTAISPHALAYSSIGTGATPWLIGTTVFFGFSASLFVHELARVGVARRHDIEARYILLWIFGGLSQFDYEPRYFEHETQIALSGLIANTLLTGFFTAILWSLPGTTPEFVASFGLLAMFNGVVLIVNLLPIFPFDGALLLRSLVVRVRSAQTATRVVSLLGQVLAIGILFYAAIVLGNVLLGLIAVFFYFSTVSEHQLVTNQSFLADMTVSEFVRRKEDCVPAKTPVKDFFADERPDRGGIDQYPVCGREGNPVGILTTNTVLSWRERARLPSTTTVGKLVSKDFVVVSPDENAFDVYLSLRERTKYVLVSYPDSVAVLTKPDFLSMLETRQQIAGVRPTTWP</sequence>
<gene>
    <name evidence="18" type="ORF">GCM10025751_17540</name>
</gene>
<evidence type="ECO:0000256" key="5">
    <source>
        <dbReference type="ARBA" id="ARBA00022692"/>
    </source>
</evidence>
<comment type="caution">
    <text evidence="18">The sequence shown here is derived from an EMBL/GenBank/DDBJ whole genome shotgun (WGS) entry which is preliminary data.</text>
</comment>
<evidence type="ECO:0000256" key="8">
    <source>
        <dbReference type="ARBA" id="ARBA00022801"/>
    </source>
</evidence>
<keyword evidence="8 14" id="KW-0378">Hydrolase</keyword>
<organism evidence="18 19">
    <name type="scientific">Haladaptatus pallidirubidus</name>
    <dbReference type="NCBI Taxonomy" id="1008152"/>
    <lineage>
        <taxon>Archaea</taxon>
        <taxon>Methanobacteriati</taxon>
        <taxon>Methanobacteriota</taxon>
        <taxon>Stenosarchaea group</taxon>
        <taxon>Halobacteria</taxon>
        <taxon>Halobacteriales</taxon>
        <taxon>Haladaptataceae</taxon>
        <taxon>Haladaptatus</taxon>
    </lineage>
</organism>
<accession>A0AAV3UG95</accession>
<evidence type="ECO:0000259" key="17">
    <source>
        <dbReference type="Pfam" id="PF02163"/>
    </source>
</evidence>
<dbReference type="GeneID" id="68612347"/>
<feature type="active site" evidence="15">
    <location>
        <position position="82"/>
    </location>
</feature>
<evidence type="ECO:0000256" key="4">
    <source>
        <dbReference type="ARBA" id="ARBA00022670"/>
    </source>
</evidence>
<feature type="transmembrane region" description="Helical" evidence="14">
    <location>
        <begin position="64"/>
        <end position="84"/>
    </location>
</feature>
<dbReference type="PIRSF" id="PIRSF006404">
    <property type="entry name" value="UCP006404_Pept_M50_CBS"/>
    <property type="match status" value="1"/>
</dbReference>
<evidence type="ECO:0000256" key="16">
    <source>
        <dbReference type="PIRSR" id="PIRSR006404-2"/>
    </source>
</evidence>
<evidence type="ECO:0000256" key="12">
    <source>
        <dbReference type="ARBA" id="ARBA00023122"/>
    </source>
</evidence>
<dbReference type="GO" id="GO:0008237">
    <property type="term" value="F:metallopeptidase activity"/>
    <property type="evidence" value="ECO:0007669"/>
    <property type="project" value="UniProtKB-UniRule"/>
</dbReference>
<keyword evidence="4 14" id="KW-0645">Protease</keyword>
<comment type="cofactor">
    <cofactor evidence="14 16">
        <name>Zn(2+)</name>
        <dbReference type="ChEBI" id="CHEBI:29105"/>
    </cofactor>
    <text evidence="14 16">Binds 1 zinc ion per subunit.</text>
</comment>
<dbReference type="PANTHER" id="PTHR39188">
    <property type="entry name" value="MEMBRANE-ASSOCIATED ZINC METALLOPROTEASE M50B"/>
    <property type="match status" value="1"/>
</dbReference>
<evidence type="ECO:0000313" key="19">
    <source>
        <dbReference type="Proteomes" id="UP001501729"/>
    </source>
</evidence>
<evidence type="ECO:0000256" key="15">
    <source>
        <dbReference type="PIRSR" id="PIRSR006404-1"/>
    </source>
</evidence>
<dbReference type="Proteomes" id="UP001501729">
    <property type="component" value="Unassembled WGS sequence"/>
</dbReference>
<evidence type="ECO:0000256" key="3">
    <source>
        <dbReference type="ARBA" id="ARBA00022475"/>
    </source>
</evidence>
<comment type="similarity">
    <text evidence="2 14">Belongs to the peptidase M50B family.</text>
</comment>
<keyword evidence="3 14" id="KW-1003">Cell membrane</keyword>
<evidence type="ECO:0000256" key="9">
    <source>
        <dbReference type="ARBA" id="ARBA00022833"/>
    </source>
</evidence>
<keyword evidence="19" id="KW-1185">Reference proteome</keyword>
<feature type="transmembrane region" description="Helical" evidence="14">
    <location>
        <begin position="124"/>
        <end position="145"/>
    </location>
</feature>
<feature type="domain" description="Peptidase M50" evidence="17">
    <location>
        <begin position="152"/>
        <end position="207"/>
    </location>
</feature>
<dbReference type="GO" id="GO:0005886">
    <property type="term" value="C:plasma membrane"/>
    <property type="evidence" value="ECO:0007669"/>
    <property type="project" value="UniProtKB-SubCell"/>
</dbReference>
<evidence type="ECO:0000256" key="13">
    <source>
        <dbReference type="ARBA" id="ARBA00023136"/>
    </source>
</evidence>
<dbReference type="RefSeq" id="WP_227776517.1">
    <property type="nucleotide sequence ID" value="NZ_BAABKX010000001.1"/>
</dbReference>
<keyword evidence="5 14" id="KW-0812">Transmembrane</keyword>
<dbReference type="AlphaFoldDB" id="A0AAV3UG95"/>
<dbReference type="Gene3D" id="3.10.580.10">
    <property type="entry name" value="CBS-domain"/>
    <property type="match status" value="1"/>
</dbReference>
<dbReference type="GO" id="GO:0046872">
    <property type="term" value="F:metal ion binding"/>
    <property type="evidence" value="ECO:0007669"/>
    <property type="project" value="UniProtKB-UniRule"/>
</dbReference>
<dbReference type="InterPro" id="IPR016483">
    <property type="entry name" value="UCP006404_Pept_M50_CBS"/>
</dbReference>
<feature type="transmembrane region" description="Helical" evidence="14">
    <location>
        <begin position="12"/>
        <end position="31"/>
    </location>
</feature>
<dbReference type="GO" id="GO:0006508">
    <property type="term" value="P:proteolysis"/>
    <property type="evidence" value="ECO:0007669"/>
    <property type="project" value="UniProtKB-KW"/>
</dbReference>
<keyword evidence="6 14" id="KW-0479">Metal-binding</keyword>